<gene>
    <name evidence="2" type="ORF">FPE_LOCUS9610</name>
</gene>
<dbReference type="AlphaFoldDB" id="A0AAD1Z6K2"/>
<name>A0AAD1Z6K2_9LAMI</name>
<organism evidence="2 3">
    <name type="scientific">Fraxinus pennsylvanica</name>
    <dbReference type="NCBI Taxonomy" id="56036"/>
    <lineage>
        <taxon>Eukaryota</taxon>
        <taxon>Viridiplantae</taxon>
        <taxon>Streptophyta</taxon>
        <taxon>Embryophyta</taxon>
        <taxon>Tracheophyta</taxon>
        <taxon>Spermatophyta</taxon>
        <taxon>Magnoliopsida</taxon>
        <taxon>eudicotyledons</taxon>
        <taxon>Gunneridae</taxon>
        <taxon>Pentapetalae</taxon>
        <taxon>asterids</taxon>
        <taxon>lamiids</taxon>
        <taxon>Lamiales</taxon>
        <taxon>Oleaceae</taxon>
        <taxon>Oleeae</taxon>
        <taxon>Fraxinus</taxon>
    </lineage>
</organism>
<dbReference type="EMBL" id="OU503040">
    <property type="protein sequence ID" value="CAI9762180.1"/>
    <property type="molecule type" value="Genomic_DNA"/>
</dbReference>
<dbReference type="InterPro" id="IPR046960">
    <property type="entry name" value="PPR_At4g14850-like_plant"/>
</dbReference>
<evidence type="ECO:0000313" key="3">
    <source>
        <dbReference type="Proteomes" id="UP000834106"/>
    </source>
</evidence>
<feature type="region of interest" description="Disordered" evidence="1">
    <location>
        <begin position="59"/>
        <end position="78"/>
    </location>
</feature>
<dbReference type="Proteomes" id="UP000834106">
    <property type="component" value="Chromosome 5"/>
</dbReference>
<proteinExistence type="predicted"/>
<dbReference type="Pfam" id="PF20431">
    <property type="entry name" value="E_motif"/>
    <property type="match status" value="1"/>
</dbReference>
<dbReference type="PANTHER" id="PTHR47926">
    <property type="entry name" value="PENTATRICOPEPTIDE REPEAT-CONTAINING PROTEIN"/>
    <property type="match status" value="1"/>
</dbReference>
<sequence>MATHAVERLSASAKEKTGIQVLLSTIYASAGKWSDFANVRKHTKEKGVLKVPGLSSTDVNGVIHESTSGEESHPEKDIDKQERILAEPTQRETSHCLRVCMFRSWNACTGC</sequence>
<reference evidence="2" key="1">
    <citation type="submission" date="2023-05" db="EMBL/GenBank/DDBJ databases">
        <authorList>
            <person name="Huff M."/>
        </authorList>
    </citation>
    <scope>NUCLEOTIDE SEQUENCE</scope>
</reference>
<evidence type="ECO:0000313" key="2">
    <source>
        <dbReference type="EMBL" id="CAI9762180.1"/>
    </source>
</evidence>
<evidence type="ECO:0000256" key="1">
    <source>
        <dbReference type="SAM" id="MobiDB-lite"/>
    </source>
</evidence>
<keyword evidence="3" id="KW-1185">Reference proteome</keyword>
<protein>
    <submittedName>
        <fullName evidence="2">Uncharacterized protein</fullName>
    </submittedName>
</protein>
<accession>A0AAD1Z6K2</accession>
<dbReference type="GO" id="GO:0003723">
    <property type="term" value="F:RNA binding"/>
    <property type="evidence" value="ECO:0007669"/>
    <property type="project" value="InterPro"/>
</dbReference>
<dbReference type="InterPro" id="IPR046848">
    <property type="entry name" value="E_motif"/>
</dbReference>
<dbReference type="GO" id="GO:0009451">
    <property type="term" value="P:RNA modification"/>
    <property type="evidence" value="ECO:0007669"/>
    <property type="project" value="InterPro"/>
</dbReference>